<dbReference type="GO" id="GO:0098796">
    <property type="term" value="C:membrane protein complex"/>
    <property type="evidence" value="ECO:0007669"/>
    <property type="project" value="UniProtKB-ARBA"/>
</dbReference>
<dbReference type="PROSITE" id="PS00211">
    <property type="entry name" value="ABC_TRANSPORTER_1"/>
    <property type="match status" value="1"/>
</dbReference>
<feature type="compositionally biased region" description="Basic and acidic residues" evidence="4">
    <location>
        <begin position="249"/>
        <end position="263"/>
    </location>
</feature>
<dbReference type="GO" id="GO:0005886">
    <property type="term" value="C:plasma membrane"/>
    <property type="evidence" value="ECO:0007669"/>
    <property type="project" value="TreeGrafter"/>
</dbReference>
<dbReference type="STRING" id="1150864.MILUP08_46479"/>
<organism evidence="6 7">
    <name type="scientific">Micromonospora lupini str. Lupac 08</name>
    <dbReference type="NCBI Taxonomy" id="1150864"/>
    <lineage>
        <taxon>Bacteria</taxon>
        <taxon>Bacillati</taxon>
        <taxon>Actinomycetota</taxon>
        <taxon>Actinomycetes</taxon>
        <taxon>Micromonosporales</taxon>
        <taxon>Micromonosporaceae</taxon>
        <taxon>Micromonospora</taxon>
    </lineage>
</organism>
<dbReference type="eggNOG" id="COG1136">
    <property type="taxonomic scope" value="Bacteria"/>
</dbReference>
<sequence length="317" mass="32561">MTEPAAPARDGEPPGAGSAGERVAAIEAVDVSRTYQLDGVSVEALRGVSLTVQPGDYVALVGPSGSGKSTLMHLLGGLDRPTGGRLVIGGRDVNTLSPPEMAALRNETIGFVFQAFHLLPRTSAVENVALPLVYRGVSARQRRERAAAMLGRVGLGHRLDHRPNQMSGGEQQRVAIARALVTEPTVLLADEPTGNLDSVTGAAVLELLERLNAESGVALVMVTHDQEVAARAARRITMRDGVVVADSATDAHDRPLSVDHGRPETLVPAPSAEPRSVSGSGPGHPSGGSGGAAGATGRLPREVDADGPGVDRPAGAA</sequence>
<reference evidence="7" key="1">
    <citation type="journal article" date="2012" name="J. Bacteriol.">
        <title>Genome Sequence of Micromonospora lupini Lupac 08, Isolated from Root Nodules of Lupinus angustifolius.</title>
        <authorList>
            <person name="Alonso-Vega P."/>
            <person name="Normand P."/>
            <person name="Bacigalupe R."/>
            <person name="Pujic P."/>
            <person name="Lajus A."/>
            <person name="Vallenet D."/>
            <person name="Carro L."/>
            <person name="Coll P."/>
            <person name="Trujillo M.E."/>
        </authorList>
    </citation>
    <scope>NUCLEOTIDE SEQUENCE [LARGE SCALE GENOMIC DNA]</scope>
    <source>
        <strain evidence="7">Lupac 08</strain>
    </source>
</reference>
<evidence type="ECO:0000259" key="5">
    <source>
        <dbReference type="PROSITE" id="PS50893"/>
    </source>
</evidence>
<dbReference type="SMART" id="SM00382">
    <property type="entry name" value="AAA"/>
    <property type="match status" value="1"/>
</dbReference>
<protein>
    <submittedName>
        <fullName evidence="6">ABC transporter related</fullName>
    </submittedName>
</protein>
<dbReference type="PANTHER" id="PTHR24220:SF86">
    <property type="entry name" value="ABC TRANSPORTER ABCH.1"/>
    <property type="match status" value="1"/>
</dbReference>
<name>I0LCN3_9ACTN</name>
<evidence type="ECO:0000256" key="4">
    <source>
        <dbReference type="SAM" id="MobiDB-lite"/>
    </source>
</evidence>
<keyword evidence="2" id="KW-0547">Nucleotide-binding</keyword>
<gene>
    <name evidence="6" type="ORF">MILUP08_46479</name>
</gene>
<keyword evidence="1" id="KW-0813">Transport</keyword>
<dbReference type="GO" id="GO:0022857">
    <property type="term" value="F:transmembrane transporter activity"/>
    <property type="evidence" value="ECO:0007669"/>
    <property type="project" value="TreeGrafter"/>
</dbReference>
<dbReference type="InterPro" id="IPR017871">
    <property type="entry name" value="ABC_transporter-like_CS"/>
</dbReference>
<dbReference type="GO" id="GO:0016887">
    <property type="term" value="F:ATP hydrolysis activity"/>
    <property type="evidence" value="ECO:0007669"/>
    <property type="project" value="InterPro"/>
</dbReference>
<dbReference type="EMBL" id="CAIE01000043">
    <property type="protein sequence ID" value="CCH21580.1"/>
    <property type="molecule type" value="Genomic_DNA"/>
</dbReference>
<dbReference type="InterPro" id="IPR003439">
    <property type="entry name" value="ABC_transporter-like_ATP-bd"/>
</dbReference>
<evidence type="ECO:0000256" key="3">
    <source>
        <dbReference type="ARBA" id="ARBA00022840"/>
    </source>
</evidence>
<feature type="region of interest" description="Disordered" evidence="4">
    <location>
        <begin position="247"/>
        <end position="317"/>
    </location>
</feature>
<feature type="domain" description="ABC transporter" evidence="5">
    <location>
        <begin position="26"/>
        <end position="265"/>
    </location>
</feature>
<keyword evidence="3" id="KW-0067">ATP-binding</keyword>
<evidence type="ECO:0000313" key="6">
    <source>
        <dbReference type="EMBL" id="CCH21580.1"/>
    </source>
</evidence>
<dbReference type="InterPro" id="IPR003593">
    <property type="entry name" value="AAA+_ATPase"/>
</dbReference>
<dbReference type="SUPFAM" id="SSF52540">
    <property type="entry name" value="P-loop containing nucleoside triphosphate hydrolases"/>
    <property type="match status" value="1"/>
</dbReference>
<dbReference type="Gene3D" id="3.40.50.300">
    <property type="entry name" value="P-loop containing nucleotide triphosphate hydrolases"/>
    <property type="match status" value="1"/>
</dbReference>
<comment type="caution">
    <text evidence="6">The sequence shown here is derived from an EMBL/GenBank/DDBJ whole genome shotgun (WGS) entry which is preliminary data.</text>
</comment>
<dbReference type="CDD" id="cd03255">
    <property type="entry name" value="ABC_MJ0796_LolCDE_FtsE"/>
    <property type="match status" value="1"/>
</dbReference>
<dbReference type="PROSITE" id="PS50893">
    <property type="entry name" value="ABC_TRANSPORTER_2"/>
    <property type="match status" value="1"/>
</dbReference>
<dbReference type="InterPro" id="IPR027417">
    <property type="entry name" value="P-loop_NTPase"/>
</dbReference>
<proteinExistence type="predicted"/>
<keyword evidence="7" id="KW-1185">Reference proteome</keyword>
<dbReference type="PANTHER" id="PTHR24220">
    <property type="entry name" value="IMPORT ATP-BINDING PROTEIN"/>
    <property type="match status" value="1"/>
</dbReference>
<dbReference type="AlphaFoldDB" id="I0LCN3"/>
<evidence type="ECO:0000313" key="7">
    <source>
        <dbReference type="Proteomes" id="UP000003448"/>
    </source>
</evidence>
<feature type="region of interest" description="Disordered" evidence="4">
    <location>
        <begin position="1"/>
        <end position="20"/>
    </location>
</feature>
<dbReference type="FunFam" id="3.40.50.300:FF:000032">
    <property type="entry name" value="Export ABC transporter ATP-binding protein"/>
    <property type="match status" value="1"/>
</dbReference>
<evidence type="ECO:0000256" key="1">
    <source>
        <dbReference type="ARBA" id="ARBA00022448"/>
    </source>
</evidence>
<feature type="compositionally biased region" description="Gly residues" evidence="4">
    <location>
        <begin position="280"/>
        <end position="294"/>
    </location>
</feature>
<dbReference type="Proteomes" id="UP000003448">
    <property type="component" value="Unassembled WGS sequence"/>
</dbReference>
<dbReference type="Pfam" id="PF00005">
    <property type="entry name" value="ABC_tran"/>
    <property type="match status" value="1"/>
</dbReference>
<dbReference type="InterPro" id="IPR015854">
    <property type="entry name" value="ABC_transpr_LolD-like"/>
</dbReference>
<accession>I0LCN3</accession>
<evidence type="ECO:0000256" key="2">
    <source>
        <dbReference type="ARBA" id="ARBA00022741"/>
    </source>
</evidence>
<dbReference type="GO" id="GO:0005524">
    <property type="term" value="F:ATP binding"/>
    <property type="evidence" value="ECO:0007669"/>
    <property type="project" value="UniProtKB-KW"/>
</dbReference>
<dbReference type="InterPro" id="IPR017911">
    <property type="entry name" value="MacB-like_ATP-bd"/>
</dbReference>